<dbReference type="Gene3D" id="3.40.50.360">
    <property type="match status" value="1"/>
</dbReference>
<dbReference type="OrthoDB" id="9798454at2"/>
<comment type="caution">
    <text evidence="4">The sequence shown here is derived from an EMBL/GenBank/DDBJ whole genome shotgun (WGS) entry which is preliminary data.</text>
</comment>
<accession>A0A229NX52</accession>
<comment type="similarity">
    <text evidence="1">Belongs to the NAD(P)H dehydrogenase (quinone) family.</text>
</comment>
<dbReference type="AlphaFoldDB" id="A0A229NX52"/>
<dbReference type="EMBL" id="NMUQ01000002">
    <property type="protein sequence ID" value="OXM14345.1"/>
    <property type="molecule type" value="Genomic_DNA"/>
</dbReference>
<evidence type="ECO:0000313" key="5">
    <source>
        <dbReference type="Proteomes" id="UP000215145"/>
    </source>
</evidence>
<gene>
    <name evidence="4" type="ORF">CGZ75_15460</name>
</gene>
<feature type="domain" description="Flavodoxin-like fold" evidence="3">
    <location>
        <begin position="3"/>
        <end position="179"/>
    </location>
</feature>
<keyword evidence="2" id="KW-0560">Oxidoreductase</keyword>
<dbReference type="InterPro" id="IPR051545">
    <property type="entry name" value="NAD(P)H_dehydrogenase_qn"/>
</dbReference>
<dbReference type="GO" id="GO:0003955">
    <property type="term" value="F:NAD(P)H dehydrogenase (quinone) activity"/>
    <property type="evidence" value="ECO:0007669"/>
    <property type="project" value="TreeGrafter"/>
</dbReference>
<evidence type="ECO:0000256" key="1">
    <source>
        <dbReference type="ARBA" id="ARBA00006252"/>
    </source>
</evidence>
<protein>
    <submittedName>
        <fullName evidence="4">NADPH:quinone reductase</fullName>
    </submittedName>
</protein>
<dbReference type="Pfam" id="PF02525">
    <property type="entry name" value="Flavodoxin_2"/>
    <property type="match status" value="1"/>
</dbReference>
<dbReference type="Proteomes" id="UP000215145">
    <property type="component" value="Unassembled WGS sequence"/>
</dbReference>
<dbReference type="PANTHER" id="PTHR10204:SF34">
    <property type="entry name" value="NAD(P)H DEHYDROGENASE [QUINONE] 1 ISOFORM 1"/>
    <property type="match status" value="1"/>
</dbReference>
<evidence type="ECO:0000256" key="2">
    <source>
        <dbReference type="ARBA" id="ARBA00023002"/>
    </source>
</evidence>
<sequence length="193" mass="21488">MTKKIAIIIGHPNAESFCHSLAANYAKGAERSGAQVTILDLAEMQFDPILHNGYHKRTELEEDLLHAQRVLLDADHTVWIYPIWWATMPAVLKGFLDRVLLPGFAFKYTKGKAVPEKLLLGRSARIIATMDAPVLYYRVVLRNSGIYAMKKGVLEFSGIRPVATTRLGSIGSSTPDKLQGMLELAERLGQQQK</sequence>
<evidence type="ECO:0000259" key="3">
    <source>
        <dbReference type="Pfam" id="PF02525"/>
    </source>
</evidence>
<keyword evidence="5" id="KW-1185">Reference proteome</keyword>
<dbReference type="RefSeq" id="WP_089525169.1">
    <property type="nucleotide sequence ID" value="NZ_NMUQ01000002.1"/>
</dbReference>
<dbReference type="InterPro" id="IPR029039">
    <property type="entry name" value="Flavoprotein-like_sf"/>
</dbReference>
<reference evidence="4 5" key="1">
    <citation type="submission" date="2017-07" db="EMBL/GenBank/DDBJ databases">
        <title>Paenibacillus herberti R33 genome sequencing and assembly.</title>
        <authorList>
            <person name="Su W."/>
        </authorList>
    </citation>
    <scope>NUCLEOTIDE SEQUENCE [LARGE SCALE GENOMIC DNA]</scope>
    <source>
        <strain evidence="4 5">R33</strain>
    </source>
</reference>
<organism evidence="4 5">
    <name type="scientific">Paenibacillus herberti</name>
    <dbReference type="NCBI Taxonomy" id="1619309"/>
    <lineage>
        <taxon>Bacteria</taxon>
        <taxon>Bacillati</taxon>
        <taxon>Bacillota</taxon>
        <taxon>Bacilli</taxon>
        <taxon>Bacillales</taxon>
        <taxon>Paenibacillaceae</taxon>
        <taxon>Paenibacillus</taxon>
    </lineage>
</organism>
<dbReference type="SUPFAM" id="SSF52218">
    <property type="entry name" value="Flavoproteins"/>
    <property type="match status" value="1"/>
</dbReference>
<dbReference type="InterPro" id="IPR003680">
    <property type="entry name" value="Flavodoxin_fold"/>
</dbReference>
<evidence type="ECO:0000313" key="4">
    <source>
        <dbReference type="EMBL" id="OXM14345.1"/>
    </source>
</evidence>
<name>A0A229NX52_9BACL</name>
<dbReference type="GO" id="GO:0005829">
    <property type="term" value="C:cytosol"/>
    <property type="evidence" value="ECO:0007669"/>
    <property type="project" value="TreeGrafter"/>
</dbReference>
<proteinExistence type="inferred from homology"/>
<dbReference type="PANTHER" id="PTHR10204">
    <property type="entry name" value="NAD P H OXIDOREDUCTASE-RELATED"/>
    <property type="match status" value="1"/>
</dbReference>